<dbReference type="PANTHER" id="PTHR43857:SF1">
    <property type="entry name" value="YJGH FAMILY PROTEIN"/>
    <property type="match status" value="1"/>
</dbReference>
<dbReference type="SUPFAM" id="SSF55298">
    <property type="entry name" value="YjgF-like"/>
    <property type="match status" value="1"/>
</dbReference>
<dbReference type="Proteomes" id="UP000054742">
    <property type="component" value="Unassembled WGS sequence"/>
</dbReference>
<dbReference type="InterPro" id="IPR035959">
    <property type="entry name" value="RutC-like_sf"/>
</dbReference>
<evidence type="ECO:0000313" key="1">
    <source>
        <dbReference type="EMBL" id="KTC83782.1"/>
    </source>
</evidence>
<protein>
    <submittedName>
        <fullName evidence="1">Enamine/imine deaminase</fullName>
        <ecNumber evidence="1">3.5.4.-</ecNumber>
    </submittedName>
</protein>
<dbReference type="EMBL" id="LNXV01000013">
    <property type="protein sequence ID" value="KTC83782.1"/>
    <property type="molecule type" value="Genomic_DNA"/>
</dbReference>
<dbReference type="PANTHER" id="PTHR43857">
    <property type="entry name" value="BLR7761 PROTEIN"/>
    <property type="match status" value="1"/>
</dbReference>
<dbReference type="Gene3D" id="3.30.1330.40">
    <property type="entry name" value="RutC-like"/>
    <property type="match status" value="1"/>
</dbReference>
<dbReference type="CDD" id="cd06154">
    <property type="entry name" value="YjgF_YER057c_UK114_like_6"/>
    <property type="match status" value="1"/>
</dbReference>
<organism evidence="1 2">
    <name type="scientific">Legionella brunensis</name>
    <dbReference type="NCBI Taxonomy" id="29422"/>
    <lineage>
        <taxon>Bacteria</taxon>
        <taxon>Pseudomonadati</taxon>
        <taxon>Pseudomonadota</taxon>
        <taxon>Gammaproteobacteria</taxon>
        <taxon>Legionellales</taxon>
        <taxon>Legionellaceae</taxon>
        <taxon>Legionella</taxon>
    </lineage>
</organism>
<dbReference type="AlphaFoldDB" id="A0A0W0SK90"/>
<dbReference type="OrthoDB" id="9799840at2"/>
<sequence length="127" mass="14140">MDLNKQTYSTGTLWEEIAGFSRALRVGNHIYVAGTTATGPNGIIGKNEPKKQMDFILDRIEQSIIALGGTLNNVVRTRIYINNINDWEIVAKVHGDKFKFIRPVNTLVQAKLLGECLVEVEAEAIIQ</sequence>
<name>A0A0W0SK90_9GAMM</name>
<keyword evidence="2" id="KW-1185">Reference proteome</keyword>
<keyword evidence="1" id="KW-0378">Hydrolase</keyword>
<accession>A0A0W0SK90</accession>
<proteinExistence type="predicted"/>
<dbReference type="InterPro" id="IPR006175">
    <property type="entry name" value="YjgF/YER057c/UK114"/>
</dbReference>
<dbReference type="EC" id="3.5.4.-" evidence="1"/>
<gene>
    <name evidence="1" type="primary">yabJ</name>
    <name evidence="1" type="ORF">Lbru_1605</name>
</gene>
<dbReference type="RefSeq" id="WP_058441679.1">
    <property type="nucleotide sequence ID" value="NZ_CAAAHU010000019.1"/>
</dbReference>
<dbReference type="STRING" id="29422.Lbru_1605"/>
<dbReference type="GO" id="GO:0016787">
    <property type="term" value="F:hydrolase activity"/>
    <property type="evidence" value="ECO:0007669"/>
    <property type="project" value="UniProtKB-KW"/>
</dbReference>
<reference evidence="1 2" key="1">
    <citation type="submission" date="2015-11" db="EMBL/GenBank/DDBJ databases">
        <title>Genomic analysis of 38 Legionella species identifies large and diverse effector repertoires.</title>
        <authorList>
            <person name="Burstein D."/>
            <person name="Amaro F."/>
            <person name="Zusman T."/>
            <person name="Lifshitz Z."/>
            <person name="Cohen O."/>
            <person name="Gilbert J.A."/>
            <person name="Pupko T."/>
            <person name="Shuman H.A."/>
            <person name="Segal G."/>
        </authorList>
    </citation>
    <scope>NUCLEOTIDE SEQUENCE [LARGE SCALE GENOMIC DNA]</scope>
    <source>
        <strain evidence="1 2">ATCC 43878</strain>
    </source>
</reference>
<evidence type="ECO:0000313" key="2">
    <source>
        <dbReference type="Proteomes" id="UP000054742"/>
    </source>
</evidence>
<comment type="caution">
    <text evidence="1">The sequence shown here is derived from an EMBL/GenBank/DDBJ whole genome shotgun (WGS) entry which is preliminary data.</text>
</comment>
<dbReference type="Pfam" id="PF01042">
    <property type="entry name" value="Ribonuc_L-PSP"/>
    <property type="match status" value="1"/>
</dbReference>
<dbReference type="PATRIC" id="fig|29422.6.peg.1703"/>